<dbReference type="GeneID" id="116659509"/>
<dbReference type="InterPro" id="IPR035892">
    <property type="entry name" value="C2_domain_sf"/>
</dbReference>
<proteinExistence type="predicted"/>
<feature type="region of interest" description="Disordered" evidence="1">
    <location>
        <begin position="344"/>
        <end position="372"/>
    </location>
</feature>
<feature type="compositionally biased region" description="Polar residues" evidence="1">
    <location>
        <begin position="352"/>
        <end position="362"/>
    </location>
</feature>
<feature type="domain" description="C2 tensin-type" evidence="2">
    <location>
        <begin position="122"/>
        <end position="285"/>
    </location>
</feature>
<organism evidence="3 4">
    <name type="scientific">Camelus ferus</name>
    <name type="common">Wild bactrian camel</name>
    <name type="synonym">Camelus bactrianus ferus</name>
    <dbReference type="NCBI Taxonomy" id="419612"/>
    <lineage>
        <taxon>Eukaryota</taxon>
        <taxon>Metazoa</taxon>
        <taxon>Chordata</taxon>
        <taxon>Craniata</taxon>
        <taxon>Vertebrata</taxon>
        <taxon>Euteleostomi</taxon>
        <taxon>Mammalia</taxon>
        <taxon>Eutheria</taxon>
        <taxon>Laurasiatheria</taxon>
        <taxon>Artiodactyla</taxon>
        <taxon>Tylopoda</taxon>
        <taxon>Camelidae</taxon>
        <taxon>Camelus</taxon>
    </lineage>
</organism>
<dbReference type="Gene3D" id="2.60.40.1110">
    <property type="match status" value="1"/>
</dbReference>
<dbReference type="Pfam" id="PF10409">
    <property type="entry name" value="PTEN_C2"/>
    <property type="match status" value="1"/>
</dbReference>
<dbReference type="Proteomes" id="UP000694856">
    <property type="component" value="Chromosome 24"/>
</dbReference>
<gene>
    <name evidence="4" type="primary">LOC116659509</name>
</gene>
<name>A0A8B8S036_CAMFR</name>
<dbReference type="InterPro" id="IPR014020">
    <property type="entry name" value="Tensin_C2-dom"/>
</dbReference>
<evidence type="ECO:0000313" key="4">
    <source>
        <dbReference type="RefSeq" id="XP_032323052.1"/>
    </source>
</evidence>
<evidence type="ECO:0000313" key="3">
    <source>
        <dbReference type="Proteomes" id="UP000694856"/>
    </source>
</evidence>
<dbReference type="GO" id="GO:0005925">
    <property type="term" value="C:focal adhesion"/>
    <property type="evidence" value="ECO:0007669"/>
    <property type="project" value="TreeGrafter"/>
</dbReference>
<dbReference type="PANTHER" id="PTHR45734:SF10">
    <property type="entry name" value="BLISTERY, ISOFORM A"/>
    <property type="match status" value="1"/>
</dbReference>
<protein>
    <submittedName>
        <fullName evidence="4">Uncharacterized protein LOC116659509</fullName>
    </submittedName>
</protein>
<feature type="region of interest" description="Disordered" evidence="1">
    <location>
        <begin position="85"/>
        <end position="115"/>
    </location>
</feature>
<dbReference type="InterPro" id="IPR051484">
    <property type="entry name" value="Tensin_PTEN_phosphatase"/>
</dbReference>
<accession>A0A8B8S036</accession>
<evidence type="ECO:0000259" key="2">
    <source>
        <dbReference type="PROSITE" id="PS51182"/>
    </source>
</evidence>
<dbReference type="KEGG" id="cfr:116659509"/>
<dbReference type="AlphaFoldDB" id="A0A8B8S036"/>
<sequence>MEHARRPEALLRLCGPRLLGPCFFTLEAGGLAGKGVRLCPEWGSLRPPPGPVSRLSWRGDRRRPGGLLETATLLLEKEPRIGPGASAALQLPRKPGGESPLCSSPPGTADGPQVEEAASGEGTLQGLHCVKVQIHRRFHLSARTWQRPGLGRTPSCRECVSEFPPQGLRARPGCLSGVCWALDGRRGSPGQLAAPATVLRRHHPRIFPSWSLVNASLSQVKCYHKRYRLATRDVVFHLQFHTGTIQGYGLVFGKEDLDNACKGPAPGIARHVPQASRPQGHAGEPPGLLWVSCGGPGTESPRAALGGRRPFGAWCPEPPVGRTDPAVAGELSCHRLPAWAALSGPAAGTQGQGSVPSVSAQRPSAVAPPRPEARWQPCHRLLAAIPVRV</sequence>
<dbReference type="PROSITE" id="PS51182">
    <property type="entry name" value="C2_TENSIN"/>
    <property type="match status" value="1"/>
</dbReference>
<evidence type="ECO:0000256" key="1">
    <source>
        <dbReference type="SAM" id="MobiDB-lite"/>
    </source>
</evidence>
<reference evidence="4" key="1">
    <citation type="submission" date="2025-08" db="UniProtKB">
        <authorList>
            <consortium name="RefSeq"/>
        </authorList>
    </citation>
    <scope>IDENTIFICATION</scope>
    <source>
        <tissue evidence="4">Ear skin</tissue>
    </source>
</reference>
<keyword evidence="3" id="KW-1185">Reference proteome</keyword>
<dbReference type="RefSeq" id="XP_032323052.1">
    <property type="nucleotide sequence ID" value="XM_032467161.1"/>
</dbReference>
<dbReference type="PANTHER" id="PTHR45734">
    <property type="entry name" value="TENSIN"/>
    <property type="match status" value="1"/>
</dbReference>
<dbReference type="SUPFAM" id="SSF49562">
    <property type="entry name" value="C2 domain (Calcium/lipid-binding domain, CaLB)"/>
    <property type="match status" value="1"/>
</dbReference>